<comment type="caution">
    <text evidence="4">The sequence shown here is derived from an EMBL/GenBank/DDBJ whole genome shotgun (WGS) entry which is preliminary data.</text>
</comment>
<keyword evidence="5" id="KW-1185">Reference proteome</keyword>
<proteinExistence type="inferred from homology"/>
<gene>
    <name evidence="4" type="ORF">FALBO_15537</name>
</gene>
<dbReference type="GO" id="GO:0005737">
    <property type="term" value="C:cytoplasm"/>
    <property type="evidence" value="ECO:0007669"/>
    <property type="project" value="TreeGrafter"/>
</dbReference>
<dbReference type="Pfam" id="PF00106">
    <property type="entry name" value="adh_short"/>
    <property type="match status" value="1"/>
</dbReference>
<dbReference type="AlphaFoldDB" id="A0A8H4PCP7"/>
<dbReference type="SUPFAM" id="SSF51735">
    <property type="entry name" value="NAD(P)-binding Rossmann-fold domains"/>
    <property type="match status" value="1"/>
</dbReference>
<dbReference type="PRINTS" id="PR00081">
    <property type="entry name" value="GDHRDH"/>
</dbReference>
<dbReference type="GO" id="GO:0016616">
    <property type="term" value="F:oxidoreductase activity, acting on the CH-OH group of donors, NAD or NADP as acceptor"/>
    <property type="evidence" value="ECO:0007669"/>
    <property type="project" value="TreeGrafter"/>
</dbReference>
<organism evidence="4 5">
    <name type="scientific">Fusarium albosuccineum</name>
    <dbReference type="NCBI Taxonomy" id="1237068"/>
    <lineage>
        <taxon>Eukaryota</taxon>
        <taxon>Fungi</taxon>
        <taxon>Dikarya</taxon>
        <taxon>Ascomycota</taxon>
        <taxon>Pezizomycotina</taxon>
        <taxon>Sordariomycetes</taxon>
        <taxon>Hypocreomycetidae</taxon>
        <taxon>Hypocreales</taxon>
        <taxon>Nectriaceae</taxon>
        <taxon>Fusarium</taxon>
        <taxon>Fusarium decemcellulare species complex</taxon>
    </lineage>
</organism>
<dbReference type="InterPro" id="IPR002347">
    <property type="entry name" value="SDR_fam"/>
</dbReference>
<dbReference type="OrthoDB" id="5296at2759"/>
<reference evidence="4 5" key="1">
    <citation type="submission" date="2020-01" db="EMBL/GenBank/DDBJ databases">
        <title>Identification and distribution of gene clusters putatively required for synthesis of sphingolipid metabolism inhibitors in phylogenetically diverse species of the filamentous fungus Fusarium.</title>
        <authorList>
            <person name="Kim H.-S."/>
            <person name="Busman M."/>
            <person name="Brown D.W."/>
            <person name="Divon H."/>
            <person name="Uhlig S."/>
            <person name="Proctor R.H."/>
        </authorList>
    </citation>
    <scope>NUCLEOTIDE SEQUENCE [LARGE SCALE GENOMIC DNA]</scope>
    <source>
        <strain evidence="4 5">NRRL 20459</strain>
    </source>
</reference>
<comment type="similarity">
    <text evidence="1 3">Belongs to the short-chain dehydrogenases/reductases (SDR) family.</text>
</comment>
<accession>A0A8H4PCP7</accession>
<dbReference type="PANTHER" id="PTHR44229:SF4">
    <property type="entry name" value="15-HYDROXYPROSTAGLANDIN DEHYDROGENASE [NAD(+)]"/>
    <property type="match status" value="1"/>
</dbReference>
<evidence type="ECO:0000256" key="3">
    <source>
        <dbReference type="RuleBase" id="RU000363"/>
    </source>
</evidence>
<dbReference type="Gene3D" id="3.40.50.720">
    <property type="entry name" value="NAD(P)-binding Rossmann-like Domain"/>
    <property type="match status" value="1"/>
</dbReference>
<dbReference type="PRINTS" id="PR00080">
    <property type="entry name" value="SDRFAMILY"/>
</dbReference>
<evidence type="ECO:0000256" key="2">
    <source>
        <dbReference type="ARBA" id="ARBA00023002"/>
    </source>
</evidence>
<evidence type="ECO:0000313" key="5">
    <source>
        <dbReference type="Proteomes" id="UP000554235"/>
    </source>
</evidence>
<dbReference type="PANTHER" id="PTHR44229">
    <property type="entry name" value="15-HYDROXYPROSTAGLANDIN DEHYDROGENASE [NAD(+)]"/>
    <property type="match status" value="1"/>
</dbReference>
<dbReference type="InterPro" id="IPR036291">
    <property type="entry name" value="NAD(P)-bd_dom_sf"/>
</dbReference>
<evidence type="ECO:0000256" key="1">
    <source>
        <dbReference type="ARBA" id="ARBA00006484"/>
    </source>
</evidence>
<protein>
    <submittedName>
        <fullName evidence="4">Short chain dehydrogenase reductase</fullName>
    </submittedName>
</protein>
<sequence>MAATWEVKGKIALVTGAGSGLSHALAKKLLESGCSVIMADLKLRPEAQDTLNKYQHPPAEAGAASAIFHQTDLCDWSQINSLWETTIKTFGRVNLLVNGAGLYEPPFSDFWNPPGISPLAQDAPDAQVGMYKTYAVNTIAPIRLSQIAIEYWLRPENRNVEGNILWLASMAGYIHGLLTPFYYSSKAAVVSICKSLGSLKKIAGIRNVAICPGVVDTPIFHAPYSRERVQADDLMLTVDELIGVAMDGIQNPKYGDGNIIEVFCGGTKDAHEVCVRDVPMEAVYNMEGLVGLAAGTHIISKQEEFEKQLAEKGMGFQ</sequence>
<dbReference type="Proteomes" id="UP000554235">
    <property type="component" value="Unassembled WGS sequence"/>
</dbReference>
<dbReference type="EMBL" id="JAADYS010002709">
    <property type="protein sequence ID" value="KAF4455897.1"/>
    <property type="molecule type" value="Genomic_DNA"/>
</dbReference>
<name>A0A8H4PCP7_9HYPO</name>
<keyword evidence="2" id="KW-0560">Oxidoreductase</keyword>
<evidence type="ECO:0000313" key="4">
    <source>
        <dbReference type="EMBL" id="KAF4455897.1"/>
    </source>
</evidence>